<dbReference type="Proteomes" id="UP000287447">
    <property type="component" value="Unassembled WGS sequence"/>
</dbReference>
<dbReference type="PANTHER" id="PTHR33507:SF3">
    <property type="entry name" value="INNER MEMBRANE PROTEIN YBBJ"/>
    <property type="match status" value="1"/>
</dbReference>
<dbReference type="AlphaFoldDB" id="A0A437QW72"/>
<evidence type="ECO:0000256" key="1">
    <source>
        <dbReference type="ARBA" id="ARBA00004141"/>
    </source>
</evidence>
<dbReference type="OrthoDB" id="9810336at2"/>
<evidence type="ECO:0000313" key="7">
    <source>
        <dbReference type="EMBL" id="RVU38673.1"/>
    </source>
</evidence>
<keyword evidence="2 5" id="KW-0812">Transmembrane</keyword>
<keyword evidence="8" id="KW-1185">Reference proteome</keyword>
<name>A0A437QW72_9PROT</name>
<evidence type="ECO:0000259" key="6">
    <source>
        <dbReference type="Pfam" id="PF01957"/>
    </source>
</evidence>
<dbReference type="InterPro" id="IPR002810">
    <property type="entry name" value="NfeD-like_C"/>
</dbReference>
<evidence type="ECO:0000256" key="3">
    <source>
        <dbReference type="ARBA" id="ARBA00022989"/>
    </source>
</evidence>
<comment type="caution">
    <text evidence="7">The sequence shown here is derived from an EMBL/GenBank/DDBJ whole genome shotgun (WGS) entry which is preliminary data.</text>
</comment>
<evidence type="ECO:0000313" key="8">
    <source>
        <dbReference type="Proteomes" id="UP000287447"/>
    </source>
</evidence>
<dbReference type="Gene3D" id="2.40.50.140">
    <property type="entry name" value="Nucleic acid-binding proteins"/>
    <property type="match status" value="1"/>
</dbReference>
<keyword evidence="4 5" id="KW-0472">Membrane</keyword>
<evidence type="ECO:0000256" key="2">
    <source>
        <dbReference type="ARBA" id="ARBA00022692"/>
    </source>
</evidence>
<organism evidence="7 8">
    <name type="scientific">Hwanghaeella grinnelliae</name>
    <dbReference type="NCBI Taxonomy" id="2500179"/>
    <lineage>
        <taxon>Bacteria</taxon>
        <taxon>Pseudomonadati</taxon>
        <taxon>Pseudomonadota</taxon>
        <taxon>Alphaproteobacteria</taxon>
        <taxon>Rhodospirillales</taxon>
        <taxon>Rhodospirillaceae</taxon>
        <taxon>Hwanghaeella</taxon>
    </lineage>
</organism>
<proteinExistence type="predicted"/>
<dbReference type="PANTHER" id="PTHR33507">
    <property type="entry name" value="INNER MEMBRANE PROTEIN YBBJ"/>
    <property type="match status" value="1"/>
</dbReference>
<gene>
    <name evidence="7" type="ORF">EOI86_05190</name>
</gene>
<evidence type="ECO:0000256" key="4">
    <source>
        <dbReference type="ARBA" id="ARBA00023136"/>
    </source>
</evidence>
<feature type="transmembrane region" description="Helical" evidence="5">
    <location>
        <begin position="12"/>
        <end position="45"/>
    </location>
</feature>
<dbReference type="Pfam" id="PF01957">
    <property type="entry name" value="NfeD"/>
    <property type="match status" value="1"/>
</dbReference>
<accession>A0A437QW72</accession>
<dbReference type="InterPro" id="IPR052165">
    <property type="entry name" value="Membrane_assoc_protease"/>
</dbReference>
<reference evidence="8" key="1">
    <citation type="submission" date="2019-01" db="EMBL/GenBank/DDBJ databases">
        <title>Gri0909 isolated from a small marine red alga.</title>
        <authorList>
            <person name="Kim J."/>
            <person name="Jeong S.E."/>
            <person name="Jeon C.O."/>
        </authorList>
    </citation>
    <scope>NUCLEOTIDE SEQUENCE [LARGE SCALE GENOMIC DNA]</scope>
    <source>
        <strain evidence="8">Gri0909</strain>
    </source>
</reference>
<evidence type="ECO:0000256" key="5">
    <source>
        <dbReference type="SAM" id="Phobius"/>
    </source>
</evidence>
<dbReference type="RefSeq" id="WP_127764046.1">
    <property type="nucleotide sequence ID" value="NZ_SADE01000001.1"/>
</dbReference>
<feature type="domain" description="NfeD-like C-terminal" evidence="6">
    <location>
        <begin position="93"/>
        <end position="148"/>
    </location>
</feature>
<protein>
    <submittedName>
        <fullName evidence="7">NfeD family protein</fullName>
    </submittedName>
</protein>
<keyword evidence="3 5" id="KW-1133">Transmembrane helix</keyword>
<dbReference type="EMBL" id="SADE01000001">
    <property type="protein sequence ID" value="RVU38673.1"/>
    <property type="molecule type" value="Genomic_DNA"/>
</dbReference>
<dbReference type="InterPro" id="IPR012340">
    <property type="entry name" value="NA-bd_OB-fold"/>
</dbReference>
<sequence>MEWLDQIEFWWWWALGLGLLALEIVVPGTFFMWMSVASAAVGALLLIHPGIDWEYQMLIFAVISVVSIAGFRYWQQRHPTESSDEMLNRRGAHYIGRTVIVLDAFVNGQGRVKLEDSSWSARSTDGSDFIAGAKARVTEVEGSTLIVEVAS</sequence>
<dbReference type="GO" id="GO:0005886">
    <property type="term" value="C:plasma membrane"/>
    <property type="evidence" value="ECO:0007669"/>
    <property type="project" value="TreeGrafter"/>
</dbReference>
<feature type="transmembrane region" description="Helical" evidence="5">
    <location>
        <begin position="57"/>
        <end position="74"/>
    </location>
</feature>
<comment type="subcellular location">
    <subcellularLocation>
        <location evidence="1">Membrane</location>
        <topology evidence="1">Multi-pass membrane protein</topology>
    </subcellularLocation>
</comment>